<keyword evidence="11" id="KW-1185">Reference proteome</keyword>
<evidence type="ECO:0000256" key="5">
    <source>
        <dbReference type="ARBA" id="ARBA00022970"/>
    </source>
</evidence>
<feature type="transmembrane region" description="Helical" evidence="9">
    <location>
        <begin position="120"/>
        <end position="146"/>
    </location>
</feature>
<evidence type="ECO:0000256" key="8">
    <source>
        <dbReference type="ARBA" id="ARBA00037998"/>
    </source>
</evidence>
<proteinExistence type="inferred from homology"/>
<dbReference type="CDD" id="cd06582">
    <property type="entry name" value="TM_PBP1_LivH_like"/>
    <property type="match status" value="1"/>
</dbReference>
<evidence type="ECO:0000256" key="4">
    <source>
        <dbReference type="ARBA" id="ARBA00022692"/>
    </source>
</evidence>
<dbReference type="STRING" id="698757.Pogu_1362"/>
<dbReference type="GO" id="GO:0006865">
    <property type="term" value="P:amino acid transport"/>
    <property type="evidence" value="ECO:0007669"/>
    <property type="project" value="UniProtKB-KW"/>
</dbReference>
<comment type="similarity">
    <text evidence="8">Belongs to the binding-protein-dependent transport system permease family. LivHM subfamily.</text>
</comment>
<dbReference type="PANTHER" id="PTHR11795">
    <property type="entry name" value="BRANCHED-CHAIN AMINO ACID TRANSPORT SYSTEM PERMEASE PROTEIN LIVH"/>
    <property type="match status" value="1"/>
</dbReference>
<evidence type="ECO:0000256" key="9">
    <source>
        <dbReference type="SAM" id="Phobius"/>
    </source>
</evidence>
<evidence type="ECO:0000256" key="2">
    <source>
        <dbReference type="ARBA" id="ARBA00022448"/>
    </source>
</evidence>
<feature type="transmembrane region" description="Helical" evidence="9">
    <location>
        <begin position="33"/>
        <end position="50"/>
    </location>
</feature>
<evidence type="ECO:0000256" key="7">
    <source>
        <dbReference type="ARBA" id="ARBA00023136"/>
    </source>
</evidence>
<evidence type="ECO:0000256" key="1">
    <source>
        <dbReference type="ARBA" id="ARBA00004651"/>
    </source>
</evidence>
<dbReference type="GO" id="GO:0005886">
    <property type="term" value="C:plasma membrane"/>
    <property type="evidence" value="ECO:0007669"/>
    <property type="project" value="UniProtKB-SubCell"/>
</dbReference>
<dbReference type="eggNOG" id="arCOG01270">
    <property type="taxonomic scope" value="Archaea"/>
</dbReference>
<accession>H6Q910</accession>
<evidence type="ECO:0000256" key="6">
    <source>
        <dbReference type="ARBA" id="ARBA00022989"/>
    </source>
</evidence>
<dbReference type="Pfam" id="PF02653">
    <property type="entry name" value="BPD_transp_2"/>
    <property type="match status" value="1"/>
</dbReference>
<keyword evidence="3" id="KW-1003">Cell membrane</keyword>
<evidence type="ECO:0000256" key="3">
    <source>
        <dbReference type="ARBA" id="ARBA00022475"/>
    </source>
</evidence>
<dbReference type="KEGG" id="pog:Pogu_1362"/>
<reference evidence="10 11" key="1">
    <citation type="journal article" date="2012" name="Stand. Genomic Sci.">
        <title>Complete genome sequence of Pyrobaculum oguniense.</title>
        <authorList>
            <person name="Bernick D.L."/>
            <person name="Karplus K."/>
            <person name="Lui L.M."/>
            <person name="Coker J.K."/>
            <person name="Murphy J.N."/>
            <person name="Chan P.P."/>
            <person name="Cozen A.E."/>
            <person name="Lowe T.M."/>
        </authorList>
    </citation>
    <scope>NUCLEOTIDE SEQUENCE [LARGE SCALE GENOMIC DNA]</scope>
    <source>
        <strain evidence="10 11">TE7</strain>
    </source>
</reference>
<feature type="transmembrane region" description="Helical" evidence="9">
    <location>
        <begin position="176"/>
        <end position="199"/>
    </location>
</feature>
<feature type="transmembrane region" description="Helical" evidence="9">
    <location>
        <begin position="205"/>
        <end position="222"/>
    </location>
</feature>
<evidence type="ECO:0000313" key="10">
    <source>
        <dbReference type="EMBL" id="AFA39389.1"/>
    </source>
</evidence>
<feature type="transmembrane region" description="Helical" evidence="9">
    <location>
        <begin position="6"/>
        <end position="26"/>
    </location>
</feature>
<feature type="transmembrane region" description="Helical" evidence="9">
    <location>
        <begin position="252"/>
        <end position="271"/>
    </location>
</feature>
<sequence>MIDIIFYSIAIGTAYALMSSGFNLLLGVGRVVNLAYGAFMALTAYVYSSLSAYAPPALAAIGAIALMCAIGTFGWSLLRVLRKDEMLMIVVTLAVALFIEGGLLYAYGPYQRVVPPLVSGAVWIIPLQWIAAVATGVAVITLYHIIVSHTRIGKAMIATAENPELALMLGIQVDRILYFTSFLSSLFATTAAIMISPMLTVTPHIAWLFLTAVLAVSILGGIGNVIGSIAAGYILSFAETFSAYYVDPHVKAFIPVMLVILILVFRPRGLFGKQEERWA</sequence>
<dbReference type="Proteomes" id="UP000009062">
    <property type="component" value="Chromosome"/>
</dbReference>
<organism evidence="10 11">
    <name type="scientific">Pyrobaculum oguniense (strain DSM 13380 / JCM 10595 / TE7)</name>
    <dbReference type="NCBI Taxonomy" id="698757"/>
    <lineage>
        <taxon>Archaea</taxon>
        <taxon>Thermoproteota</taxon>
        <taxon>Thermoprotei</taxon>
        <taxon>Thermoproteales</taxon>
        <taxon>Thermoproteaceae</taxon>
        <taxon>Pyrobaculum</taxon>
    </lineage>
</organism>
<dbReference type="HOGENOM" id="CLU_039929_1_0_2"/>
<dbReference type="PANTHER" id="PTHR11795:SF445">
    <property type="entry name" value="AMINO ACID ABC TRANSPORTER PERMEASE PROTEIN"/>
    <property type="match status" value="1"/>
</dbReference>
<dbReference type="EMBL" id="CP003316">
    <property type="protein sequence ID" value="AFA39389.1"/>
    <property type="molecule type" value="Genomic_DNA"/>
</dbReference>
<name>H6Q910_PYROT</name>
<dbReference type="GO" id="GO:0022857">
    <property type="term" value="F:transmembrane transporter activity"/>
    <property type="evidence" value="ECO:0007669"/>
    <property type="project" value="InterPro"/>
</dbReference>
<keyword evidence="5" id="KW-0029">Amino-acid transport</keyword>
<evidence type="ECO:0000313" key="11">
    <source>
        <dbReference type="Proteomes" id="UP000009062"/>
    </source>
</evidence>
<dbReference type="AlphaFoldDB" id="H6Q910"/>
<dbReference type="InterPro" id="IPR052157">
    <property type="entry name" value="BCAA_transport_permease"/>
</dbReference>
<keyword evidence="4 9" id="KW-0812">Transmembrane</keyword>
<keyword evidence="7 9" id="KW-0472">Membrane</keyword>
<comment type="subcellular location">
    <subcellularLocation>
        <location evidence="1">Cell membrane</location>
        <topology evidence="1">Multi-pass membrane protein</topology>
    </subcellularLocation>
</comment>
<feature type="transmembrane region" description="Helical" evidence="9">
    <location>
        <begin position="56"/>
        <end position="75"/>
    </location>
</feature>
<keyword evidence="6 9" id="KW-1133">Transmembrane helix</keyword>
<protein>
    <submittedName>
        <fullName evidence="10">Branched-chain amino acid ABC-type transport system, permease component</fullName>
    </submittedName>
</protein>
<gene>
    <name evidence="10" type="ordered locus">Pogu_1362</name>
</gene>
<feature type="transmembrane region" description="Helical" evidence="9">
    <location>
        <begin position="87"/>
        <end position="108"/>
    </location>
</feature>
<dbReference type="InterPro" id="IPR001851">
    <property type="entry name" value="ABC_transp_permease"/>
</dbReference>
<keyword evidence="2" id="KW-0813">Transport</keyword>